<accession>A0ABD1WHB8</accession>
<reference evidence="4" key="1">
    <citation type="submission" date="2024-07" db="EMBL/GenBank/DDBJ databases">
        <title>Two chromosome-level genome assemblies of Korean endemic species Abeliophyllum distichum and Forsythia ovata (Oleaceae).</title>
        <authorList>
            <person name="Jang H."/>
        </authorList>
    </citation>
    <scope>NUCLEOTIDE SEQUENCE [LARGE SCALE GENOMIC DNA]</scope>
</reference>
<organism evidence="3 4">
    <name type="scientific">Forsythia ovata</name>
    <dbReference type="NCBI Taxonomy" id="205694"/>
    <lineage>
        <taxon>Eukaryota</taxon>
        <taxon>Viridiplantae</taxon>
        <taxon>Streptophyta</taxon>
        <taxon>Embryophyta</taxon>
        <taxon>Tracheophyta</taxon>
        <taxon>Spermatophyta</taxon>
        <taxon>Magnoliopsida</taxon>
        <taxon>eudicotyledons</taxon>
        <taxon>Gunneridae</taxon>
        <taxon>Pentapetalae</taxon>
        <taxon>asterids</taxon>
        <taxon>lamiids</taxon>
        <taxon>Lamiales</taxon>
        <taxon>Oleaceae</taxon>
        <taxon>Forsythieae</taxon>
        <taxon>Forsythia</taxon>
    </lineage>
</organism>
<feature type="domain" description="Protein ENHANCED DISEASE RESISTANCE 2 C-terminal" evidence="2">
    <location>
        <begin position="47"/>
        <end position="111"/>
    </location>
</feature>
<dbReference type="AlphaFoldDB" id="A0ABD1WHB8"/>
<dbReference type="InterPro" id="IPR009769">
    <property type="entry name" value="EDR2_C"/>
</dbReference>
<gene>
    <name evidence="3" type="ORF">Fot_10375</name>
</gene>
<keyword evidence="1" id="KW-0812">Transmembrane</keyword>
<feature type="transmembrane region" description="Helical" evidence="1">
    <location>
        <begin position="65"/>
        <end position="90"/>
    </location>
</feature>
<evidence type="ECO:0000313" key="4">
    <source>
        <dbReference type="Proteomes" id="UP001604277"/>
    </source>
</evidence>
<evidence type="ECO:0000256" key="1">
    <source>
        <dbReference type="SAM" id="Phobius"/>
    </source>
</evidence>
<dbReference type="Proteomes" id="UP001604277">
    <property type="component" value="Unassembled WGS sequence"/>
</dbReference>
<sequence>MGVFGPPAEVSAGGPSTIKIALSWTAHLLTPQQVGQILLPTRGRRSFPYHKWPNYLKIVVDIGNLAIATTFLCLALGCITVLTVGMSFLVETQSEKELQRLFGAVKVCQMEMNSTTFVDNTRPLRKVLPCKDESKNEDE</sequence>
<dbReference type="InterPro" id="IPR045096">
    <property type="entry name" value="EDR2-like"/>
</dbReference>
<dbReference type="PANTHER" id="PTHR12136:SF91">
    <property type="entry name" value="PROTEIN ENHANCED DISEASE RESISTANCE 2-LIKE"/>
    <property type="match status" value="1"/>
</dbReference>
<proteinExistence type="predicted"/>
<comment type="caution">
    <text evidence="3">The sequence shown here is derived from an EMBL/GenBank/DDBJ whole genome shotgun (WGS) entry which is preliminary data.</text>
</comment>
<evidence type="ECO:0000259" key="2">
    <source>
        <dbReference type="Pfam" id="PF07059"/>
    </source>
</evidence>
<protein>
    <recommendedName>
        <fullName evidence="2">Protein ENHANCED DISEASE RESISTANCE 2 C-terminal domain-containing protein</fullName>
    </recommendedName>
</protein>
<keyword evidence="1" id="KW-0472">Membrane</keyword>
<dbReference type="EMBL" id="JBFOLJ010000003">
    <property type="protein sequence ID" value="KAL2548845.1"/>
    <property type="molecule type" value="Genomic_DNA"/>
</dbReference>
<keyword evidence="1" id="KW-1133">Transmembrane helix</keyword>
<keyword evidence="4" id="KW-1185">Reference proteome</keyword>
<dbReference type="PANTHER" id="PTHR12136">
    <property type="entry name" value="ENHANCED DISEASE RESISTANCE-RELATED"/>
    <property type="match status" value="1"/>
</dbReference>
<name>A0ABD1WHB8_9LAMI</name>
<dbReference type="Pfam" id="PF07059">
    <property type="entry name" value="EDR2_C"/>
    <property type="match status" value="1"/>
</dbReference>
<evidence type="ECO:0000313" key="3">
    <source>
        <dbReference type="EMBL" id="KAL2548845.1"/>
    </source>
</evidence>